<dbReference type="AlphaFoldDB" id="T1FFR8"/>
<dbReference type="KEGG" id="hro:HELRODRAFT_180335"/>
<dbReference type="EnsemblMetazoa" id="HelroT180335">
    <property type="protein sequence ID" value="HelroP180335"/>
    <property type="gene ID" value="HelroG180335"/>
</dbReference>
<evidence type="ECO:0000313" key="3">
    <source>
        <dbReference type="Proteomes" id="UP000015101"/>
    </source>
</evidence>
<organism evidence="2 3">
    <name type="scientific">Helobdella robusta</name>
    <name type="common">Californian leech</name>
    <dbReference type="NCBI Taxonomy" id="6412"/>
    <lineage>
        <taxon>Eukaryota</taxon>
        <taxon>Metazoa</taxon>
        <taxon>Spiralia</taxon>
        <taxon>Lophotrochozoa</taxon>
        <taxon>Annelida</taxon>
        <taxon>Clitellata</taxon>
        <taxon>Hirudinea</taxon>
        <taxon>Rhynchobdellida</taxon>
        <taxon>Glossiphoniidae</taxon>
        <taxon>Helobdella</taxon>
    </lineage>
</organism>
<name>T1FFR8_HELRO</name>
<evidence type="ECO:0000313" key="2">
    <source>
        <dbReference type="EnsemblMetazoa" id="HelroP180335"/>
    </source>
</evidence>
<gene>
    <name evidence="2" type="primary">20207667</name>
    <name evidence="1" type="ORF">HELRODRAFT_180335</name>
</gene>
<dbReference type="RefSeq" id="XP_009027903.1">
    <property type="nucleotide sequence ID" value="XM_009029655.1"/>
</dbReference>
<protein>
    <submittedName>
        <fullName evidence="1 2">Uncharacterized protein</fullName>
    </submittedName>
</protein>
<dbReference type="HOGENOM" id="CLU_1541803_0_0_1"/>
<dbReference type="CTD" id="20207667"/>
<dbReference type="InParanoid" id="T1FFR8"/>
<proteinExistence type="predicted"/>
<sequence>MAKNGVGIFVREPLAQEVLDIKRINSRLMWIKLRIEKQTMIIFFAYATLKSGPEKKAGFWPGPNFGAFLLGKQYSVISKYTIVTFDSNDKKSPSNFPPKSSKKMFTPALRGSASQFLQETYPWILWIWHKNYFLANNFLVLWNKENIILERKHFFVVVDISYYQKMRVKEYSGK</sequence>
<reference evidence="1 3" key="2">
    <citation type="journal article" date="2013" name="Nature">
        <title>Insights into bilaterian evolution from three spiralian genomes.</title>
        <authorList>
            <person name="Simakov O."/>
            <person name="Marletaz F."/>
            <person name="Cho S.J."/>
            <person name="Edsinger-Gonzales E."/>
            <person name="Havlak P."/>
            <person name="Hellsten U."/>
            <person name="Kuo D.H."/>
            <person name="Larsson T."/>
            <person name="Lv J."/>
            <person name="Arendt D."/>
            <person name="Savage R."/>
            <person name="Osoegawa K."/>
            <person name="de Jong P."/>
            <person name="Grimwood J."/>
            <person name="Chapman J.A."/>
            <person name="Shapiro H."/>
            <person name="Aerts A."/>
            <person name="Otillar R.P."/>
            <person name="Terry A.Y."/>
            <person name="Boore J.L."/>
            <person name="Grigoriev I.V."/>
            <person name="Lindberg D.R."/>
            <person name="Seaver E.C."/>
            <person name="Weisblat D.A."/>
            <person name="Putnam N.H."/>
            <person name="Rokhsar D.S."/>
        </authorList>
    </citation>
    <scope>NUCLEOTIDE SEQUENCE</scope>
</reference>
<reference evidence="3" key="1">
    <citation type="submission" date="2012-12" db="EMBL/GenBank/DDBJ databases">
        <authorList>
            <person name="Hellsten U."/>
            <person name="Grimwood J."/>
            <person name="Chapman J.A."/>
            <person name="Shapiro H."/>
            <person name="Aerts A."/>
            <person name="Otillar R.P."/>
            <person name="Terry A.Y."/>
            <person name="Boore J.L."/>
            <person name="Simakov O."/>
            <person name="Marletaz F."/>
            <person name="Cho S.-J."/>
            <person name="Edsinger-Gonzales E."/>
            <person name="Havlak P."/>
            <person name="Kuo D.-H."/>
            <person name="Larsson T."/>
            <person name="Lv J."/>
            <person name="Arendt D."/>
            <person name="Savage R."/>
            <person name="Osoegawa K."/>
            <person name="de Jong P."/>
            <person name="Lindberg D.R."/>
            <person name="Seaver E.C."/>
            <person name="Weisblat D.A."/>
            <person name="Putnam N.H."/>
            <person name="Grigoriev I.V."/>
            <person name="Rokhsar D.S."/>
        </authorList>
    </citation>
    <scope>NUCLEOTIDE SEQUENCE</scope>
</reference>
<keyword evidence="3" id="KW-1185">Reference proteome</keyword>
<dbReference type="GeneID" id="20207667"/>
<dbReference type="Proteomes" id="UP000015101">
    <property type="component" value="Unassembled WGS sequence"/>
</dbReference>
<evidence type="ECO:0000313" key="1">
    <source>
        <dbReference type="EMBL" id="ESN93928.1"/>
    </source>
</evidence>
<accession>T1FFR8</accession>
<dbReference type="EMBL" id="KB097579">
    <property type="protein sequence ID" value="ESN93928.1"/>
    <property type="molecule type" value="Genomic_DNA"/>
</dbReference>
<reference evidence="2" key="3">
    <citation type="submission" date="2015-06" db="UniProtKB">
        <authorList>
            <consortium name="EnsemblMetazoa"/>
        </authorList>
    </citation>
    <scope>IDENTIFICATION</scope>
</reference>
<dbReference type="OrthoDB" id="418748at2759"/>
<dbReference type="EMBL" id="AMQM01007170">
    <property type="status" value="NOT_ANNOTATED_CDS"/>
    <property type="molecule type" value="Genomic_DNA"/>
</dbReference>